<dbReference type="PANTHER" id="PTHR35256:SF1">
    <property type="entry name" value="EXPRESSED SEQUENCE AI429214"/>
    <property type="match status" value="1"/>
</dbReference>
<dbReference type="OrthoDB" id="9976953at2759"/>
<dbReference type="Pfam" id="PF15379">
    <property type="entry name" value="DUF4606"/>
    <property type="match status" value="1"/>
</dbReference>
<evidence type="ECO:0000313" key="2">
    <source>
        <dbReference type="Proteomes" id="UP000228934"/>
    </source>
</evidence>
<accession>A0A2G9SFL3</accession>
<reference evidence="2" key="1">
    <citation type="journal article" date="2017" name="Nat. Commun.">
        <title>The North American bullfrog draft genome provides insight into hormonal regulation of long noncoding RNA.</title>
        <authorList>
            <person name="Hammond S.A."/>
            <person name="Warren R.L."/>
            <person name="Vandervalk B.P."/>
            <person name="Kucuk E."/>
            <person name="Khan H."/>
            <person name="Gibb E.A."/>
            <person name="Pandoh P."/>
            <person name="Kirk H."/>
            <person name="Zhao Y."/>
            <person name="Jones M."/>
            <person name="Mungall A.J."/>
            <person name="Coope R."/>
            <person name="Pleasance S."/>
            <person name="Moore R.A."/>
            <person name="Holt R.A."/>
            <person name="Round J.M."/>
            <person name="Ohora S."/>
            <person name="Walle B.V."/>
            <person name="Veldhoen N."/>
            <person name="Helbing C.C."/>
            <person name="Birol I."/>
        </authorList>
    </citation>
    <scope>NUCLEOTIDE SEQUENCE [LARGE SCALE GENOMIC DNA]</scope>
</reference>
<proteinExistence type="predicted"/>
<dbReference type="PANTHER" id="PTHR35256">
    <property type="entry name" value="CHROMOSOME 8 OPEN READING FRAME 48"/>
    <property type="match status" value="1"/>
</dbReference>
<keyword evidence="2" id="KW-1185">Reference proteome</keyword>
<dbReference type="InterPro" id="IPR027932">
    <property type="entry name" value="DUF4606"/>
</dbReference>
<dbReference type="AlphaFoldDB" id="A0A2G9SFL3"/>
<protein>
    <submittedName>
        <fullName evidence="1">Uncharacterized protein</fullName>
    </submittedName>
</protein>
<dbReference type="Proteomes" id="UP000228934">
    <property type="component" value="Unassembled WGS sequence"/>
</dbReference>
<organism evidence="1 2">
    <name type="scientific">Aquarana catesbeiana</name>
    <name type="common">American bullfrog</name>
    <name type="synonym">Rana catesbeiana</name>
    <dbReference type="NCBI Taxonomy" id="8400"/>
    <lineage>
        <taxon>Eukaryota</taxon>
        <taxon>Metazoa</taxon>
        <taxon>Chordata</taxon>
        <taxon>Craniata</taxon>
        <taxon>Vertebrata</taxon>
        <taxon>Euteleostomi</taxon>
        <taxon>Amphibia</taxon>
        <taxon>Batrachia</taxon>
        <taxon>Anura</taxon>
        <taxon>Neobatrachia</taxon>
        <taxon>Ranoidea</taxon>
        <taxon>Ranidae</taxon>
        <taxon>Aquarana</taxon>
    </lineage>
</organism>
<name>A0A2G9SFL3_AQUCT</name>
<sequence length="79" mass="9069">MHDPACCPDCIHKQAELAQSQFVRMRSTKLEADLIKMKLEENPYKKDLITCIGEIHQTLPKPSDGRSAIWQRLCTTVRT</sequence>
<evidence type="ECO:0000313" key="1">
    <source>
        <dbReference type="EMBL" id="PIO38938.1"/>
    </source>
</evidence>
<dbReference type="EMBL" id="KV924621">
    <property type="protein sequence ID" value="PIO38938.1"/>
    <property type="molecule type" value="Genomic_DNA"/>
</dbReference>
<gene>
    <name evidence="1" type="ORF">AB205_0103280</name>
</gene>